<sequence>MIEHLKVLDLTDERGLLCGRLLADLGADVVQVEPLGGSAARQATPLVRPADPGEANEVSLAWETFGANRRGVALDLDTAPGQERFRALARAADVVVTSMPPDWLTARGLEPATLRAQDPTLVCVTVTGFGWDGPKSSYADTDLVVWAAGGPLEPHRDGDRPPLRISVPQAYLHAGADAAAGALTAVLARARTGAGQVVDVSAQVSAAAATLARVLATAVGDANPEWQKQPVGRTDQSGSGAATPNSLKKWHCADGIVELHLSMGPAAGAFTNRLFAWIGDEGEGVLPADVATWDWRTVPDRFTAGELTTDDLERARAAVRAFLLTRTKEEVVAASLERRLLAMAIYDSADVLASRHLAERGFWAELEVAGVGVRVPGVLAQVTGGPAPSLRRPAPRFGEHTDEVLAEWLPLARPAEDAAEDPRAAATSTAATGTAATGTAVAGDLGHDRQDALAGLKVLDLSWVVAGPLIGRQLADFGAEVVRVESGTRVETARLMQPFHRGEQHREGSALFGNCNAGKWGVTLDLKSPEGQRVARDLVAWADVVVESFSPGQLAKWGLDPATLRAERPDLVVLSTSIAGQSGPWSRLAGYGNVGSSLSGFQHLVGWPDRLPLGPFGPYTDYVGPRLALPALLAALERRRLTGEGCYVDLSQVEAGVFFLSPQVAHAAYDGTVAGRRGNADVAMAPHGVHACRPEDGRDRFVAVAVRDEQDWCALAAVIERPDLAARPELLTTAGRLAANEELEGAVSAWTADRSAGEVEHLLQAAGVPAHGASSSADFLTDPQLTYRGHLVQLPSERHGTTYVEGPRWQLSATPGGPRRAAPWLGQHNDHVLRTLLGYDAERVAALTQEGVLA</sequence>
<reference evidence="3 4" key="1">
    <citation type="submission" date="2020-08" db="EMBL/GenBank/DDBJ databases">
        <title>novel species in genus Nocardioides.</title>
        <authorList>
            <person name="Zhang G."/>
        </authorList>
    </citation>
    <scope>NUCLEOTIDE SEQUENCE [LARGE SCALE GENOMIC DNA]</scope>
    <source>
        <strain evidence="3 4">SC8A-24</strain>
    </source>
</reference>
<evidence type="ECO:0000313" key="4">
    <source>
        <dbReference type="Proteomes" id="UP000604001"/>
    </source>
</evidence>
<gene>
    <name evidence="3" type="ORF">H7344_07055</name>
</gene>
<comment type="caution">
    <text evidence="3">The sequence shown here is derived from an EMBL/GenBank/DDBJ whole genome shotgun (WGS) entry which is preliminary data.</text>
</comment>
<dbReference type="Gene3D" id="3.40.50.10540">
    <property type="entry name" value="Crotonobetainyl-coa:carnitine coa-transferase, domain 1"/>
    <property type="match status" value="2"/>
</dbReference>
<keyword evidence="4" id="KW-1185">Reference proteome</keyword>
<dbReference type="Pfam" id="PF02515">
    <property type="entry name" value="CoA_transf_3"/>
    <property type="match status" value="2"/>
</dbReference>
<evidence type="ECO:0000313" key="3">
    <source>
        <dbReference type="EMBL" id="MBC2960051.1"/>
    </source>
</evidence>
<dbReference type="PANTHER" id="PTHR48207:SF3">
    <property type="entry name" value="SUCCINATE--HYDROXYMETHYLGLUTARATE COA-TRANSFERASE"/>
    <property type="match status" value="1"/>
</dbReference>
<keyword evidence="1 3" id="KW-0808">Transferase</keyword>
<dbReference type="Gene3D" id="3.30.1540.10">
    <property type="entry name" value="formyl-coa transferase, domain 3"/>
    <property type="match status" value="2"/>
</dbReference>
<dbReference type="InterPro" id="IPR050483">
    <property type="entry name" value="CoA-transferase_III_domain"/>
</dbReference>
<organism evidence="3 4">
    <name type="scientific">Nocardioides deserti</name>
    <dbReference type="NCBI Taxonomy" id="1588644"/>
    <lineage>
        <taxon>Bacteria</taxon>
        <taxon>Bacillati</taxon>
        <taxon>Actinomycetota</taxon>
        <taxon>Actinomycetes</taxon>
        <taxon>Propionibacteriales</taxon>
        <taxon>Nocardioidaceae</taxon>
        <taxon>Nocardioides</taxon>
    </lineage>
</organism>
<protein>
    <submittedName>
        <fullName evidence="3">CoA transferase</fullName>
    </submittedName>
</protein>
<dbReference type="SUPFAM" id="SSF89796">
    <property type="entry name" value="CoA-transferase family III (CaiB/BaiF)"/>
    <property type="match status" value="2"/>
</dbReference>
<evidence type="ECO:0000256" key="2">
    <source>
        <dbReference type="SAM" id="MobiDB-lite"/>
    </source>
</evidence>
<accession>A0ABR6U6I7</accession>
<dbReference type="GO" id="GO:0016740">
    <property type="term" value="F:transferase activity"/>
    <property type="evidence" value="ECO:0007669"/>
    <property type="project" value="UniProtKB-KW"/>
</dbReference>
<name>A0ABR6U6I7_9ACTN</name>
<feature type="compositionally biased region" description="Polar residues" evidence="2">
    <location>
        <begin position="234"/>
        <end position="245"/>
    </location>
</feature>
<dbReference type="Proteomes" id="UP000604001">
    <property type="component" value="Unassembled WGS sequence"/>
</dbReference>
<evidence type="ECO:0000256" key="1">
    <source>
        <dbReference type="ARBA" id="ARBA00022679"/>
    </source>
</evidence>
<proteinExistence type="predicted"/>
<dbReference type="EMBL" id="JACMYC010000003">
    <property type="protein sequence ID" value="MBC2960051.1"/>
    <property type="molecule type" value="Genomic_DNA"/>
</dbReference>
<dbReference type="InterPro" id="IPR044855">
    <property type="entry name" value="CoA-Trfase_III_dom3_sf"/>
</dbReference>
<dbReference type="RefSeq" id="WP_186345303.1">
    <property type="nucleotide sequence ID" value="NZ_BMMR01000003.1"/>
</dbReference>
<dbReference type="PANTHER" id="PTHR48207">
    <property type="entry name" value="SUCCINATE--HYDROXYMETHYLGLUTARATE COA-TRANSFERASE"/>
    <property type="match status" value="1"/>
</dbReference>
<dbReference type="InterPro" id="IPR003673">
    <property type="entry name" value="CoA-Trfase_fam_III"/>
</dbReference>
<dbReference type="InterPro" id="IPR023606">
    <property type="entry name" value="CoA-Trfase_III_dom_1_sf"/>
</dbReference>
<feature type="region of interest" description="Disordered" evidence="2">
    <location>
        <begin position="225"/>
        <end position="245"/>
    </location>
</feature>